<dbReference type="Gene3D" id="6.10.140.910">
    <property type="match status" value="1"/>
</dbReference>
<dbReference type="GO" id="GO:0051286">
    <property type="term" value="C:cell tip"/>
    <property type="evidence" value="ECO:0007669"/>
    <property type="project" value="TreeGrafter"/>
</dbReference>
<dbReference type="STRING" id="999810.G2YQK1"/>
<dbReference type="GO" id="GO:0005085">
    <property type="term" value="F:guanyl-nucleotide exchange factor activity"/>
    <property type="evidence" value="ECO:0007669"/>
    <property type="project" value="InterPro"/>
</dbReference>
<dbReference type="eggNOG" id="ENOG502S1Y5">
    <property type="taxonomic scope" value="Eukaryota"/>
</dbReference>
<sequence>MALLKHEDVPIIRGLPAPTGMKNAVNMVTMRISIAPTPATFVAPSHSRKTEFAFTSLELYPTTPDTHHAKSRKSHSYLTNTLSYDHNTTHDELMSATITLTMAQTSGIESACPNCGMALPHNSSQIAADAQKEIEELQAQVKLLTEKATAAVDKWADYEDEIQSLKRAHYPQTPEPQRATTPTQVHTEDRLGSPSRFSYLPVQNRLSSLLSRKSTPNLQAQQPPTPPTPSTTELVAALTREQGLRQAAEGKLNESSVELEELTAQLFTQANEMVATERKARAKLEERVEILERRDGEKRKRLERLEGAVQRIERVRGLLAPGR</sequence>
<dbReference type="PANTHER" id="PTHR14430">
    <property type="entry name" value="RABIN3-RELATED"/>
    <property type="match status" value="1"/>
</dbReference>
<dbReference type="OrthoDB" id="5560525at2759"/>
<dbReference type="InterPro" id="IPR040351">
    <property type="entry name" value="RAB3IL/RAB3IP/Sec2"/>
</dbReference>
<dbReference type="EMBL" id="FQ790349">
    <property type="protein sequence ID" value="CCD53899.1"/>
    <property type="molecule type" value="Genomic_DNA"/>
</dbReference>
<dbReference type="InParanoid" id="G2YQK1"/>
<dbReference type="Pfam" id="PF06428">
    <property type="entry name" value="Sec2p"/>
    <property type="match status" value="1"/>
</dbReference>
<gene>
    <name evidence="5" type="ORF">BofuT4_P130790.1</name>
</gene>
<evidence type="ECO:0000313" key="6">
    <source>
        <dbReference type="Proteomes" id="UP000008177"/>
    </source>
</evidence>
<evidence type="ECO:0000259" key="4">
    <source>
        <dbReference type="Pfam" id="PF06428"/>
    </source>
</evidence>
<proteinExistence type="predicted"/>
<dbReference type="GO" id="GO:0006887">
    <property type="term" value="P:exocytosis"/>
    <property type="evidence" value="ECO:0007669"/>
    <property type="project" value="TreeGrafter"/>
</dbReference>
<dbReference type="Proteomes" id="UP000008177">
    <property type="component" value="Unplaced contigs"/>
</dbReference>
<dbReference type="InterPro" id="IPR009449">
    <property type="entry name" value="Sec2_N"/>
</dbReference>
<accession>G2YQK1</accession>
<organism evidence="5 6">
    <name type="scientific">Botryotinia fuckeliana (strain T4)</name>
    <name type="common">Noble rot fungus</name>
    <name type="synonym">Botrytis cinerea</name>
    <dbReference type="NCBI Taxonomy" id="999810"/>
    <lineage>
        <taxon>Eukaryota</taxon>
        <taxon>Fungi</taxon>
        <taxon>Dikarya</taxon>
        <taxon>Ascomycota</taxon>
        <taxon>Pezizomycotina</taxon>
        <taxon>Leotiomycetes</taxon>
        <taxon>Helotiales</taxon>
        <taxon>Sclerotiniaceae</taxon>
        <taxon>Botrytis</taxon>
    </lineage>
</organism>
<reference evidence="6" key="1">
    <citation type="journal article" date="2011" name="PLoS Genet.">
        <title>Genomic analysis of the necrotrophic fungal pathogens Sclerotinia sclerotiorum and Botrytis cinerea.</title>
        <authorList>
            <person name="Amselem J."/>
            <person name="Cuomo C.A."/>
            <person name="van Kan J.A."/>
            <person name="Viaud M."/>
            <person name="Benito E.P."/>
            <person name="Couloux A."/>
            <person name="Coutinho P.M."/>
            <person name="de Vries R.P."/>
            <person name="Dyer P.S."/>
            <person name="Fillinger S."/>
            <person name="Fournier E."/>
            <person name="Gout L."/>
            <person name="Hahn M."/>
            <person name="Kohn L."/>
            <person name="Lapalu N."/>
            <person name="Plummer K.M."/>
            <person name="Pradier J.M."/>
            <person name="Quevillon E."/>
            <person name="Sharon A."/>
            <person name="Simon A."/>
            <person name="ten Have A."/>
            <person name="Tudzynski B."/>
            <person name="Tudzynski P."/>
            <person name="Wincker P."/>
            <person name="Andrew M."/>
            <person name="Anthouard V."/>
            <person name="Beever R.E."/>
            <person name="Beffa R."/>
            <person name="Benoit I."/>
            <person name="Bouzid O."/>
            <person name="Brault B."/>
            <person name="Chen Z."/>
            <person name="Choquer M."/>
            <person name="Collemare J."/>
            <person name="Cotton P."/>
            <person name="Danchin E.G."/>
            <person name="Da Silva C."/>
            <person name="Gautier A."/>
            <person name="Giraud C."/>
            <person name="Giraud T."/>
            <person name="Gonzalez C."/>
            <person name="Grossetete S."/>
            <person name="Guldener U."/>
            <person name="Henrissat B."/>
            <person name="Howlett B.J."/>
            <person name="Kodira C."/>
            <person name="Kretschmer M."/>
            <person name="Lappartient A."/>
            <person name="Leroch M."/>
            <person name="Levis C."/>
            <person name="Mauceli E."/>
            <person name="Neuveglise C."/>
            <person name="Oeser B."/>
            <person name="Pearson M."/>
            <person name="Poulain J."/>
            <person name="Poussereau N."/>
            <person name="Quesneville H."/>
            <person name="Rascle C."/>
            <person name="Schumacher J."/>
            <person name="Segurens B."/>
            <person name="Sexton A."/>
            <person name="Silva E."/>
            <person name="Sirven C."/>
            <person name="Soanes D.M."/>
            <person name="Talbot N.J."/>
            <person name="Templeton M."/>
            <person name="Yandava C."/>
            <person name="Yarden O."/>
            <person name="Zeng Q."/>
            <person name="Rollins J.A."/>
            <person name="Lebrun M.H."/>
            <person name="Dickman M."/>
        </authorList>
    </citation>
    <scope>NUCLEOTIDE SEQUENCE [LARGE SCALE GENOMIC DNA]</scope>
    <source>
        <strain evidence="6">T4</strain>
    </source>
</reference>
<keyword evidence="1 2" id="KW-0175">Coiled coil</keyword>
<feature type="coiled-coil region" evidence="2">
    <location>
        <begin position="245"/>
        <end position="301"/>
    </location>
</feature>
<feature type="region of interest" description="Disordered" evidence="3">
    <location>
        <begin position="167"/>
        <end position="197"/>
    </location>
</feature>
<name>G2YQK1_BOTF4</name>
<dbReference type="HOGENOM" id="CLU_055310_2_0_1"/>
<evidence type="ECO:0000256" key="1">
    <source>
        <dbReference type="ARBA" id="ARBA00023054"/>
    </source>
</evidence>
<evidence type="ECO:0000313" key="5">
    <source>
        <dbReference type="EMBL" id="CCD53899.1"/>
    </source>
</evidence>
<dbReference type="SUPFAM" id="SSF144284">
    <property type="entry name" value="Sec2 N-terminal region"/>
    <property type="match status" value="1"/>
</dbReference>
<dbReference type="GO" id="GO:0070319">
    <property type="term" value="C:Golgi to plasma membrane transport vesicle"/>
    <property type="evidence" value="ECO:0007669"/>
    <property type="project" value="TreeGrafter"/>
</dbReference>
<feature type="domain" description="GDP/GTP exchange factor Sec2 N-terminal" evidence="4">
    <location>
        <begin position="232"/>
        <end position="306"/>
    </location>
</feature>
<dbReference type="AlphaFoldDB" id="G2YQK1"/>
<evidence type="ECO:0000256" key="2">
    <source>
        <dbReference type="SAM" id="Coils"/>
    </source>
</evidence>
<dbReference type="PANTHER" id="PTHR14430:SF4">
    <property type="entry name" value="GDP_GTP EXCHANGE FACTOR SEC2 N-TERMINAL DOMAIN-CONTAINING PROTEIN"/>
    <property type="match status" value="1"/>
</dbReference>
<protein>
    <recommendedName>
        <fullName evidence="4">GDP/GTP exchange factor Sec2 N-terminal domain-containing protein</fullName>
    </recommendedName>
</protein>
<evidence type="ECO:0000256" key="3">
    <source>
        <dbReference type="SAM" id="MobiDB-lite"/>
    </source>
</evidence>
<feature type="coiled-coil region" evidence="2">
    <location>
        <begin position="127"/>
        <end position="154"/>
    </location>
</feature>